<dbReference type="EMBL" id="JAKGCU010000001">
    <property type="protein sequence ID" value="MCF3937179.1"/>
    <property type="molecule type" value="Genomic_DNA"/>
</dbReference>
<keyword evidence="2" id="KW-1185">Reference proteome</keyword>
<comment type="caution">
    <text evidence="1">The sequence shown here is derived from an EMBL/GenBank/DDBJ whole genome shotgun (WGS) entry which is preliminary data.</text>
</comment>
<organism evidence="1 2">
    <name type="scientific">Gordonia tangerina</name>
    <dbReference type="NCBI Taxonomy" id="2911060"/>
    <lineage>
        <taxon>Bacteria</taxon>
        <taxon>Bacillati</taxon>
        <taxon>Actinomycetota</taxon>
        <taxon>Actinomycetes</taxon>
        <taxon>Mycobacteriales</taxon>
        <taxon>Gordoniaceae</taxon>
        <taxon>Gordonia</taxon>
    </lineage>
</organism>
<name>A0ABS9DEZ5_9ACTN</name>
<dbReference type="Proteomes" id="UP001108089">
    <property type="component" value="Unassembled WGS sequence"/>
</dbReference>
<gene>
    <name evidence="1" type="ORF">L1892_02130</name>
</gene>
<sequence length="53" mass="6224">MTDEPSPPPGFWENLHALLHHERELWEAGIDPPHWWRADRTEEPSRAGDLDPQ</sequence>
<accession>A0ABS9DEZ5</accession>
<evidence type="ECO:0000313" key="1">
    <source>
        <dbReference type="EMBL" id="MCF3937179.1"/>
    </source>
</evidence>
<dbReference type="RefSeq" id="WP_235721784.1">
    <property type="nucleotide sequence ID" value="NZ_JAKGCU010000001.1"/>
</dbReference>
<evidence type="ECO:0000313" key="2">
    <source>
        <dbReference type="Proteomes" id="UP001108089"/>
    </source>
</evidence>
<proteinExistence type="predicted"/>
<reference evidence="1" key="1">
    <citation type="submission" date="2022-01" db="EMBL/GenBank/DDBJ databases">
        <title>Gordonia xiamenensis sp. nov., isolated from surface seawater in Xiamen.</title>
        <authorList>
            <person name="He Y.F."/>
        </authorList>
    </citation>
    <scope>NUCLEOTIDE SEQUENCE</scope>
    <source>
        <strain evidence="1">GW1C4-4</strain>
    </source>
</reference>
<protein>
    <submittedName>
        <fullName evidence="1">Uncharacterized protein</fullName>
    </submittedName>
</protein>